<protein>
    <recommendedName>
        <fullName evidence="2">histidine kinase</fullName>
        <ecNumber evidence="2">2.7.13.3</ecNumber>
    </recommendedName>
</protein>
<keyword evidence="3" id="KW-0597">Phosphoprotein</keyword>
<evidence type="ECO:0000256" key="6">
    <source>
        <dbReference type="ARBA" id="ARBA00022777"/>
    </source>
</evidence>
<dbReference type="Proteomes" id="UP000053244">
    <property type="component" value="Unassembled WGS sequence"/>
</dbReference>
<feature type="transmembrane region" description="Helical" evidence="9">
    <location>
        <begin position="141"/>
        <end position="160"/>
    </location>
</feature>
<keyword evidence="9" id="KW-0812">Transmembrane</keyword>
<feature type="transmembrane region" description="Helical" evidence="9">
    <location>
        <begin position="70"/>
        <end position="90"/>
    </location>
</feature>
<evidence type="ECO:0000256" key="5">
    <source>
        <dbReference type="ARBA" id="ARBA00022741"/>
    </source>
</evidence>
<dbReference type="EMBL" id="LLZH01000268">
    <property type="protein sequence ID" value="KUL29976.1"/>
    <property type="molecule type" value="Genomic_DNA"/>
</dbReference>
<comment type="caution">
    <text evidence="12">The sequence shown here is derived from an EMBL/GenBank/DDBJ whole genome shotgun (WGS) entry which is preliminary data.</text>
</comment>
<dbReference type="CDD" id="cd16917">
    <property type="entry name" value="HATPase_UhpB-NarQ-NarX-like"/>
    <property type="match status" value="1"/>
</dbReference>
<dbReference type="Gene3D" id="1.20.5.1930">
    <property type="match status" value="1"/>
</dbReference>
<gene>
    <name evidence="12" type="ORF">ADL15_25725</name>
</gene>
<keyword evidence="6 12" id="KW-0418">Kinase</keyword>
<comment type="catalytic activity">
    <reaction evidence="1">
        <text>ATP + protein L-histidine = ADP + protein N-phospho-L-histidine.</text>
        <dbReference type="EC" id="2.7.13.3"/>
    </reaction>
</comment>
<dbReference type="Gene3D" id="3.30.565.10">
    <property type="entry name" value="Histidine kinase-like ATPase, C-terminal domain"/>
    <property type="match status" value="1"/>
</dbReference>
<evidence type="ECO:0000256" key="4">
    <source>
        <dbReference type="ARBA" id="ARBA00022679"/>
    </source>
</evidence>
<evidence type="ECO:0000256" key="8">
    <source>
        <dbReference type="ARBA" id="ARBA00023012"/>
    </source>
</evidence>
<feature type="transmembrane region" description="Helical" evidence="9">
    <location>
        <begin position="46"/>
        <end position="63"/>
    </location>
</feature>
<evidence type="ECO:0000259" key="11">
    <source>
        <dbReference type="Pfam" id="PF07730"/>
    </source>
</evidence>
<dbReference type="PANTHER" id="PTHR24421">
    <property type="entry name" value="NITRATE/NITRITE SENSOR PROTEIN NARX-RELATED"/>
    <property type="match status" value="1"/>
</dbReference>
<keyword evidence="9" id="KW-0472">Membrane</keyword>
<evidence type="ECO:0000256" key="1">
    <source>
        <dbReference type="ARBA" id="ARBA00000085"/>
    </source>
</evidence>
<dbReference type="GO" id="GO:0000155">
    <property type="term" value="F:phosphorelay sensor kinase activity"/>
    <property type="evidence" value="ECO:0007669"/>
    <property type="project" value="InterPro"/>
</dbReference>
<keyword evidence="13" id="KW-1185">Reference proteome</keyword>
<dbReference type="GO" id="GO:0016020">
    <property type="term" value="C:membrane"/>
    <property type="evidence" value="ECO:0007669"/>
    <property type="project" value="InterPro"/>
</dbReference>
<keyword evidence="4" id="KW-0808">Transferase</keyword>
<evidence type="ECO:0000313" key="12">
    <source>
        <dbReference type="EMBL" id="KUL29976.1"/>
    </source>
</evidence>
<evidence type="ECO:0000259" key="10">
    <source>
        <dbReference type="Pfam" id="PF02518"/>
    </source>
</evidence>
<dbReference type="GO" id="GO:0005524">
    <property type="term" value="F:ATP binding"/>
    <property type="evidence" value="ECO:0007669"/>
    <property type="project" value="UniProtKB-KW"/>
</dbReference>
<dbReference type="InterPro" id="IPR036890">
    <property type="entry name" value="HATPase_C_sf"/>
</dbReference>
<keyword evidence="5" id="KW-0547">Nucleotide-binding</keyword>
<evidence type="ECO:0000256" key="9">
    <source>
        <dbReference type="SAM" id="Phobius"/>
    </source>
</evidence>
<dbReference type="InterPro" id="IPR011712">
    <property type="entry name" value="Sig_transdc_His_kin_sub3_dim/P"/>
</dbReference>
<evidence type="ECO:0000256" key="7">
    <source>
        <dbReference type="ARBA" id="ARBA00022840"/>
    </source>
</evidence>
<evidence type="ECO:0000313" key="13">
    <source>
        <dbReference type="Proteomes" id="UP000053244"/>
    </source>
</evidence>
<name>A0A101JPD4_9ACTN</name>
<evidence type="ECO:0000256" key="2">
    <source>
        <dbReference type="ARBA" id="ARBA00012438"/>
    </source>
</evidence>
<dbReference type="GO" id="GO:0046983">
    <property type="term" value="F:protein dimerization activity"/>
    <property type="evidence" value="ECO:0007669"/>
    <property type="project" value="InterPro"/>
</dbReference>
<dbReference type="Pfam" id="PF02518">
    <property type="entry name" value="HATPase_c"/>
    <property type="match status" value="1"/>
</dbReference>
<evidence type="ECO:0000256" key="3">
    <source>
        <dbReference type="ARBA" id="ARBA00022553"/>
    </source>
</evidence>
<keyword evidence="8" id="KW-0902">Two-component regulatory system</keyword>
<dbReference type="EC" id="2.7.13.3" evidence="2"/>
<dbReference type="PANTHER" id="PTHR24421:SF10">
    <property type="entry name" value="NITRATE_NITRITE SENSOR PROTEIN NARQ"/>
    <property type="match status" value="1"/>
</dbReference>
<keyword evidence="9" id="KW-1133">Transmembrane helix</keyword>
<dbReference type="AlphaFoldDB" id="A0A101JPD4"/>
<dbReference type="Pfam" id="PF07730">
    <property type="entry name" value="HisKA_3"/>
    <property type="match status" value="1"/>
</dbReference>
<feature type="domain" description="Histidine kinase/HSP90-like ATPase" evidence="10">
    <location>
        <begin position="280"/>
        <end position="366"/>
    </location>
</feature>
<organism evidence="12 13">
    <name type="scientific">Actinoplanes awajinensis subsp. mycoplanecinus</name>
    <dbReference type="NCBI Taxonomy" id="135947"/>
    <lineage>
        <taxon>Bacteria</taxon>
        <taxon>Bacillati</taxon>
        <taxon>Actinomycetota</taxon>
        <taxon>Actinomycetes</taxon>
        <taxon>Micromonosporales</taxon>
        <taxon>Micromonosporaceae</taxon>
        <taxon>Actinoplanes</taxon>
    </lineage>
</organism>
<dbReference type="InterPro" id="IPR050482">
    <property type="entry name" value="Sensor_HK_TwoCompSys"/>
</dbReference>
<keyword evidence="7" id="KW-0067">ATP-binding</keyword>
<dbReference type="SUPFAM" id="SSF55874">
    <property type="entry name" value="ATPase domain of HSP90 chaperone/DNA topoisomerase II/histidine kinase"/>
    <property type="match status" value="1"/>
</dbReference>
<dbReference type="OrthoDB" id="227596at2"/>
<reference evidence="12 13" key="1">
    <citation type="submission" date="2015-10" db="EMBL/GenBank/DDBJ databases">
        <authorList>
            <person name="Gilbert D.G."/>
        </authorList>
    </citation>
    <scope>NUCLEOTIDE SEQUENCE [LARGE SCALE GENOMIC DNA]</scope>
    <source>
        <strain evidence="12 13">NRRL B-16712</strain>
    </source>
</reference>
<proteinExistence type="predicted"/>
<feature type="domain" description="Signal transduction histidine kinase subgroup 3 dimerisation and phosphoacceptor" evidence="11">
    <location>
        <begin position="176"/>
        <end position="241"/>
    </location>
</feature>
<sequence length="367" mass="38052">MPAPLRSLLAEPRPPGAPPLSWRDWLLTAVCAGAALLEGALRPGQPGGVVAVLLAAGLAPVLLIRRSRPLLAVTVAFGATLIAPAFTGGVKAEEGALVYLLVVLYALFRWGSGREAALGLLVVMVKQVAALALSQEPPGDTAGGTAITIAVFALGAAVRYRSGARARELDQVRATERERLARDLHDTVAHHVSAMAIRAQAGLATAGTRPDAATDALRLIENEARQALAEMRTVLRALRTDEPDTPRLADLSGLAAGAGPPVEIEVGAGLGAVAPATGAAVYRIVQEAVTNARRHARGATHIRVRVTAEESRVRLRVEDDGAAPGPRATIEGYGVSGMRERAELLGGTCVAGPGPERGWHVEAVLPS</sequence>
<dbReference type="RefSeq" id="WP_067696337.1">
    <property type="nucleotide sequence ID" value="NZ_LLZH01000268.1"/>
</dbReference>
<accession>A0A101JPD4</accession>
<dbReference type="InterPro" id="IPR003594">
    <property type="entry name" value="HATPase_dom"/>
</dbReference>